<keyword evidence="2" id="KW-0813">Transport</keyword>
<dbReference type="PROSITE" id="PS51096">
    <property type="entry name" value="PTS_EIIA_TYPE_4"/>
    <property type="match status" value="1"/>
</dbReference>
<dbReference type="Pfam" id="PF03610">
    <property type="entry name" value="EIIA-man"/>
    <property type="match status" value="1"/>
</dbReference>
<evidence type="ECO:0000256" key="4">
    <source>
        <dbReference type="ARBA" id="ARBA00022597"/>
    </source>
</evidence>
<evidence type="ECO:0000256" key="5">
    <source>
        <dbReference type="ARBA" id="ARBA00022679"/>
    </source>
</evidence>
<dbReference type="InterPro" id="IPR004701">
    <property type="entry name" value="PTS_EIIA_man-typ"/>
</dbReference>
<evidence type="ECO:0000256" key="1">
    <source>
        <dbReference type="ARBA" id="ARBA00004496"/>
    </source>
</evidence>
<dbReference type="EMBL" id="CACRSX010000021">
    <property type="protein sequence ID" value="VYS96618.1"/>
    <property type="molecule type" value="Genomic_DNA"/>
</dbReference>
<name>A0A6N2SVQ3_ANAHA</name>
<dbReference type="PANTHER" id="PTHR33799">
    <property type="entry name" value="PTS PERMEASE-RELATED-RELATED"/>
    <property type="match status" value="1"/>
</dbReference>
<evidence type="ECO:0000256" key="2">
    <source>
        <dbReference type="ARBA" id="ARBA00022448"/>
    </source>
</evidence>
<proteinExistence type="predicted"/>
<gene>
    <name evidence="9" type="primary">manX_1</name>
    <name evidence="9" type="ORF">AHLFYP4_01086</name>
</gene>
<dbReference type="Gene3D" id="3.40.50.510">
    <property type="entry name" value="Phosphotransferase system, mannose-type IIA component"/>
    <property type="match status" value="1"/>
</dbReference>
<accession>A0A6N2SVQ3</accession>
<evidence type="ECO:0000259" key="8">
    <source>
        <dbReference type="PROSITE" id="PS51096"/>
    </source>
</evidence>
<evidence type="ECO:0000256" key="7">
    <source>
        <dbReference type="ARBA" id="ARBA00022777"/>
    </source>
</evidence>
<comment type="subcellular location">
    <subcellularLocation>
        <location evidence="1">Cytoplasm</location>
    </subcellularLocation>
</comment>
<keyword evidence="6" id="KW-0598">Phosphotransferase system</keyword>
<dbReference type="InterPro" id="IPR033887">
    <property type="entry name" value="PTS_IIA_man"/>
</dbReference>
<evidence type="ECO:0000256" key="3">
    <source>
        <dbReference type="ARBA" id="ARBA00022490"/>
    </source>
</evidence>
<dbReference type="InterPro" id="IPR051471">
    <property type="entry name" value="Bacterial_PTS_sugar_comp"/>
</dbReference>
<dbReference type="RefSeq" id="WP_008393942.1">
    <property type="nucleotide sequence ID" value="NZ_CACRSX010000021.1"/>
</dbReference>
<protein>
    <submittedName>
        <fullName evidence="9">PTS system mannose-specific EIIAB component</fullName>
    </submittedName>
</protein>
<keyword evidence="5" id="KW-0808">Transferase</keyword>
<dbReference type="InterPro" id="IPR036662">
    <property type="entry name" value="PTS_EIIA_man-typ_sf"/>
</dbReference>
<dbReference type="SUPFAM" id="SSF53062">
    <property type="entry name" value="PTS system fructose IIA component-like"/>
    <property type="match status" value="1"/>
</dbReference>
<dbReference type="GO" id="GO:0016301">
    <property type="term" value="F:kinase activity"/>
    <property type="evidence" value="ECO:0007669"/>
    <property type="project" value="UniProtKB-KW"/>
</dbReference>
<sequence>MVGIAVISHGGLCEGILDSVSMVAGTMEQTESVSLKPGVSPDTYKEELRETIQRLDTGDGVVVFVDLMGGTPFNTICMLSEELNVHIVTGLNMAMLITAALQKSDEITMDELAILCEQAGTEGIKTLKR</sequence>
<organism evidence="9">
    <name type="scientific">Anaerostipes hadrus</name>
    <dbReference type="NCBI Taxonomy" id="649756"/>
    <lineage>
        <taxon>Bacteria</taxon>
        <taxon>Bacillati</taxon>
        <taxon>Bacillota</taxon>
        <taxon>Clostridia</taxon>
        <taxon>Lachnospirales</taxon>
        <taxon>Lachnospiraceae</taxon>
        <taxon>Anaerostipes</taxon>
    </lineage>
</organism>
<dbReference type="PANTHER" id="PTHR33799:SF1">
    <property type="entry name" value="PTS SYSTEM MANNOSE-SPECIFIC EIIAB COMPONENT-RELATED"/>
    <property type="match status" value="1"/>
</dbReference>
<dbReference type="CDD" id="cd00006">
    <property type="entry name" value="PTS_IIA_man"/>
    <property type="match status" value="1"/>
</dbReference>
<dbReference type="GO" id="GO:0009401">
    <property type="term" value="P:phosphoenolpyruvate-dependent sugar phosphotransferase system"/>
    <property type="evidence" value="ECO:0007669"/>
    <property type="project" value="UniProtKB-KW"/>
</dbReference>
<dbReference type="AlphaFoldDB" id="A0A6N2SVQ3"/>
<dbReference type="GO" id="GO:0005737">
    <property type="term" value="C:cytoplasm"/>
    <property type="evidence" value="ECO:0007669"/>
    <property type="project" value="UniProtKB-SubCell"/>
</dbReference>
<keyword evidence="7" id="KW-0418">Kinase</keyword>
<keyword evidence="3" id="KW-0963">Cytoplasm</keyword>
<keyword evidence="4" id="KW-0762">Sugar transport</keyword>
<evidence type="ECO:0000256" key="6">
    <source>
        <dbReference type="ARBA" id="ARBA00022683"/>
    </source>
</evidence>
<dbReference type="GO" id="GO:0016020">
    <property type="term" value="C:membrane"/>
    <property type="evidence" value="ECO:0007669"/>
    <property type="project" value="InterPro"/>
</dbReference>
<feature type="domain" description="PTS EIIA type-4" evidence="8">
    <location>
        <begin position="1"/>
        <end position="124"/>
    </location>
</feature>
<evidence type="ECO:0000313" key="9">
    <source>
        <dbReference type="EMBL" id="VYS96618.1"/>
    </source>
</evidence>
<reference evidence="9" key="1">
    <citation type="submission" date="2019-11" db="EMBL/GenBank/DDBJ databases">
        <authorList>
            <person name="Feng L."/>
        </authorList>
    </citation>
    <scope>NUCLEOTIDE SEQUENCE</scope>
    <source>
        <strain evidence="9">AhadrusLFYP4</strain>
    </source>
</reference>